<evidence type="ECO:0000256" key="1">
    <source>
        <dbReference type="SAM" id="MobiDB-lite"/>
    </source>
</evidence>
<dbReference type="Proteomes" id="UP001528912">
    <property type="component" value="Unassembled WGS sequence"/>
</dbReference>
<evidence type="ECO:0000313" key="2">
    <source>
        <dbReference type="EMBL" id="MDF8263668.1"/>
    </source>
</evidence>
<feature type="region of interest" description="Disordered" evidence="1">
    <location>
        <begin position="33"/>
        <end position="69"/>
    </location>
</feature>
<evidence type="ECO:0008006" key="4">
    <source>
        <dbReference type="Google" id="ProtNLM"/>
    </source>
</evidence>
<protein>
    <recommendedName>
        <fullName evidence="4">Heavy metal-binding domain-containing protein</fullName>
    </recommendedName>
</protein>
<keyword evidence="3" id="KW-1185">Reference proteome</keyword>
<proteinExistence type="predicted"/>
<sequence>MSSAGRIGAFTVGLAAVFGVALVGGHAVGPLDTSPPPAMHGHGTMPSGGASTDAHAGHGSGTAESAAASLPGGLQVAQDGYRLVLDQQSNATGRRPVSFTVLGRDGRPVTAYDMQHEKQLHLIAARRDLTGFQHVHPVLGSDGRWRTQLDLTPGQWRIFADFKATGGPALTLGDDLAVPGDYRPAPPARPTTTTTVDGYAVTLTGRLTPGRTAPMTLSITKGGKPVRDLQPYLGAYGHLVTLREGDLAYLHVHPEGEPGDGKTPAGPGVTFEATAPSVGSYRMFLDFKHDGVVRTAELAVRTDAAGTAPATDHGATPHAH</sequence>
<dbReference type="RefSeq" id="WP_277191336.1">
    <property type="nucleotide sequence ID" value="NZ_JAROAV010000020.1"/>
</dbReference>
<name>A0ABT6C541_9MICO</name>
<reference evidence="2 3" key="1">
    <citation type="submission" date="2023-03" db="EMBL/GenBank/DDBJ databases">
        <title>YIM 133296 draft genome.</title>
        <authorList>
            <person name="Xiong L."/>
        </authorList>
    </citation>
    <scope>NUCLEOTIDE SEQUENCE [LARGE SCALE GENOMIC DNA]</scope>
    <source>
        <strain evidence="2 3">YIM 133296</strain>
    </source>
</reference>
<accession>A0ABT6C541</accession>
<gene>
    <name evidence="2" type="ORF">P4R38_05360</name>
</gene>
<comment type="caution">
    <text evidence="2">The sequence shown here is derived from an EMBL/GenBank/DDBJ whole genome shotgun (WGS) entry which is preliminary data.</text>
</comment>
<evidence type="ECO:0000313" key="3">
    <source>
        <dbReference type="Proteomes" id="UP001528912"/>
    </source>
</evidence>
<organism evidence="2 3">
    <name type="scientific">Luteipulveratus flavus</name>
    <dbReference type="NCBI Taxonomy" id="3031728"/>
    <lineage>
        <taxon>Bacteria</taxon>
        <taxon>Bacillati</taxon>
        <taxon>Actinomycetota</taxon>
        <taxon>Actinomycetes</taxon>
        <taxon>Micrococcales</taxon>
        <taxon>Dermacoccaceae</taxon>
        <taxon>Luteipulveratus</taxon>
    </lineage>
</organism>
<dbReference type="EMBL" id="JAROAV010000020">
    <property type="protein sequence ID" value="MDF8263668.1"/>
    <property type="molecule type" value="Genomic_DNA"/>
</dbReference>